<evidence type="ECO:0000313" key="7">
    <source>
        <dbReference type="EMBL" id="SME87817.1"/>
    </source>
</evidence>
<keyword evidence="7" id="KW-0966">Cell projection</keyword>
<evidence type="ECO:0000256" key="2">
    <source>
        <dbReference type="ARBA" id="ARBA00005709"/>
    </source>
</evidence>
<dbReference type="STRING" id="1513793.SAMN06296036_10132"/>
<feature type="compositionally biased region" description="Polar residues" evidence="4">
    <location>
        <begin position="24"/>
        <end position="34"/>
    </location>
</feature>
<evidence type="ECO:0000259" key="6">
    <source>
        <dbReference type="Pfam" id="PF00700"/>
    </source>
</evidence>
<keyword evidence="7" id="KW-0969">Cilium</keyword>
<organism evidence="7 8">
    <name type="scientific">Pseudobacteriovorax antillogorgiicola</name>
    <dbReference type="NCBI Taxonomy" id="1513793"/>
    <lineage>
        <taxon>Bacteria</taxon>
        <taxon>Pseudomonadati</taxon>
        <taxon>Bdellovibrionota</taxon>
        <taxon>Oligoflexia</taxon>
        <taxon>Oligoflexales</taxon>
        <taxon>Pseudobacteriovoracaceae</taxon>
        <taxon>Pseudobacteriovorax</taxon>
    </lineage>
</organism>
<dbReference type="GO" id="GO:0005198">
    <property type="term" value="F:structural molecule activity"/>
    <property type="evidence" value="ECO:0007669"/>
    <property type="project" value="InterPro"/>
</dbReference>
<sequence>MRVSDNQRYRQSQNRVNHAKAGNSKMTEQISTQRKLNRVSDDPIGLGRTIKYKASLKDNEQFQKNIEFTKGFIERSEASLRGISDFLIRAKELAVSLANDTYGPDSRAAAAKEVGQIIQGVVAQANAQYGNRYVFGGFRTLTPPLSRDGVFLGDDGAIFLQVDHGGFEQINLQPRELFEAGPAERSQGHFGMIQSLEILRDSLEGNDVPGVRTAMEELDHQIDKTTTFMAKMGSIHNGVNNTLRRLEISSEITTQEVSNIEDADTFKAISDFKKTEDILQSTLMASNKLLQPSLLNFMQ</sequence>
<dbReference type="InterPro" id="IPR001492">
    <property type="entry name" value="Flagellin"/>
</dbReference>
<evidence type="ECO:0000256" key="4">
    <source>
        <dbReference type="SAM" id="MobiDB-lite"/>
    </source>
</evidence>
<protein>
    <submittedName>
        <fullName evidence="7">Flagellar hook-associated protein 3 FlgL</fullName>
    </submittedName>
</protein>
<dbReference type="RefSeq" id="WP_132314825.1">
    <property type="nucleotide sequence ID" value="NZ_FWZT01000001.1"/>
</dbReference>
<dbReference type="InterPro" id="IPR046358">
    <property type="entry name" value="Flagellin_C"/>
</dbReference>
<feature type="domain" description="Flagellin N-terminal" evidence="5">
    <location>
        <begin position="3"/>
        <end position="138"/>
    </location>
</feature>
<dbReference type="PANTHER" id="PTHR42792">
    <property type="entry name" value="FLAGELLIN"/>
    <property type="match status" value="1"/>
</dbReference>
<dbReference type="Pfam" id="PF00669">
    <property type="entry name" value="Flagellin_N"/>
    <property type="match status" value="1"/>
</dbReference>
<dbReference type="GO" id="GO:0009424">
    <property type="term" value="C:bacterial-type flagellum hook"/>
    <property type="evidence" value="ECO:0007669"/>
    <property type="project" value="InterPro"/>
</dbReference>
<comment type="similarity">
    <text evidence="2">Belongs to the bacterial flagellin family.</text>
</comment>
<evidence type="ECO:0000256" key="3">
    <source>
        <dbReference type="ARBA" id="ARBA00023143"/>
    </source>
</evidence>
<feature type="domain" description="Flagellin C-terminal" evidence="6">
    <location>
        <begin position="216"/>
        <end position="297"/>
    </location>
</feature>
<dbReference type="InterPro" id="IPR001029">
    <property type="entry name" value="Flagellin_N"/>
</dbReference>
<dbReference type="GO" id="GO:0071973">
    <property type="term" value="P:bacterial-type flagellum-dependent cell motility"/>
    <property type="evidence" value="ECO:0007669"/>
    <property type="project" value="InterPro"/>
</dbReference>
<evidence type="ECO:0000313" key="8">
    <source>
        <dbReference type="Proteomes" id="UP000192907"/>
    </source>
</evidence>
<dbReference type="AlphaFoldDB" id="A0A1Y6B273"/>
<dbReference type="SUPFAM" id="SSF64518">
    <property type="entry name" value="Phase 1 flagellin"/>
    <property type="match status" value="1"/>
</dbReference>
<dbReference type="InterPro" id="IPR013384">
    <property type="entry name" value="Flagell_FlgL"/>
</dbReference>
<keyword evidence="7" id="KW-0282">Flagellum</keyword>
<dbReference type="PANTHER" id="PTHR42792:SF1">
    <property type="entry name" value="FLAGELLAR HOOK-ASSOCIATED PROTEIN 3"/>
    <property type="match status" value="1"/>
</dbReference>
<dbReference type="Gene3D" id="1.20.1330.10">
    <property type="entry name" value="f41 fragment of flagellin, N-terminal domain"/>
    <property type="match status" value="1"/>
</dbReference>
<dbReference type="EMBL" id="FWZT01000001">
    <property type="protein sequence ID" value="SME87817.1"/>
    <property type="molecule type" value="Genomic_DNA"/>
</dbReference>
<dbReference type="OrthoDB" id="5289809at2"/>
<dbReference type="Pfam" id="PF00700">
    <property type="entry name" value="Flagellin_C"/>
    <property type="match status" value="1"/>
</dbReference>
<name>A0A1Y6B273_9BACT</name>
<dbReference type="NCBIfam" id="TIGR02550">
    <property type="entry name" value="flagell_flgL"/>
    <property type="match status" value="1"/>
</dbReference>
<proteinExistence type="inferred from homology"/>
<evidence type="ECO:0000256" key="1">
    <source>
        <dbReference type="ARBA" id="ARBA00004365"/>
    </source>
</evidence>
<keyword evidence="8" id="KW-1185">Reference proteome</keyword>
<gene>
    <name evidence="7" type="ORF">SAMN06296036_10132</name>
</gene>
<reference evidence="8" key="1">
    <citation type="submission" date="2017-04" db="EMBL/GenBank/DDBJ databases">
        <authorList>
            <person name="Varghese N."/>
            <person name="Submissions S."/>
        </authorList>
    </citation>
    <scope>NUCLEOTIDE SEQUENCE [LARGE SCALE GENOMIC DNA]</scope>
    <source>
        <strain evidence="8">RKEM611</strain>
    </source>
</reference>
<evidence type="ECO:0000259" key="5">
    <source>
        <dbReference type="Pfam" id="PF00669"/>
    </source>
</evidence>
<comment type="subcellular location">
    <subcellularLocation>
        <location evidence="1">Bacterial flagellum</location>
    </subcellularLocation>
</comment>
<accession>A0A1Y6B273</accession>
<feature type="region of interest" description="Disordered" evidence="4">
    <location>
        <begin position="1"/>
        <end position="37"/>
    </location>
</feature>
<keyword evidence="3" id="KW-0975">Bacterial flagellum</keyword>
<dbReference type="Proteomes" id="UP000192907">
    <property type="component" value="Unassembled WGS sequence"/>
</dbReference>